<dbReference type="Gene3D" id="3.40.630.170">
    <property type="match status" value="3"/>
</dbReference>
<evidence type="ECO:0000259" key="8">
    <source>
        <dbReference type="Pfam" id="PF01233"/>
    </source>
</evidence>
<dbReference type="InterPro" id="IPR016181">
    <property type="entry name" value="Acyl_CoA_acyltransferase"/>
</dbReference>
<dbReference type="GO" id="GO:0005737">
    <property type="term" value="C:cytoplasm"/>
    <property type="evidence" value="ECO:0007669"/>
    <property type="project" value="TreeGrafter"/>
</dbReference>
<name>A0A0M0J7U7_9EUKA</name>
<keyword evidence="3 5" id="KW-0808">Transferase</keyword>
<comment type="catalytic activity">
    <reaction evidence="5">
        <text>N-terminal glycyl-[protein] + tetradecanoyl-CoA = N-tetradecanoylglycyl-[protein] + CoA + H(+)</text>
        <dbReference type="Rhea" id="RHEA:15521"/>
        <dbReference type="Rhea" id="RHEA-COMP:12666"/>
        <dbReference type="Rhea" id="RHEA-COMP:12667"/>
        <dbReference type="ChEBI" id="CHEBI:15378"/>
        <dbReference type="ChEBI" id="CHEBI:57287"/>
        <dbReference type="ChEBI" id="CHEBI:57385"/>
        <dbReference type="ChEBI" id="CHEBI:64723"/>
        <dbReference type="ChEBI" id="CHEBI:133050"/>
        <dbReference type="EC" id="2.3.1.97"/>
    </reaction>
</comment>
<evidence type="ECO:0000256" key="5">
    <source>
        <dbReference type="RuleBase" id="RU000586"/>
    </source>
</evidence>
<dbReference type="AlphaFoldDB" id="A0A0M0J7U7"/>
<evidence type="ECO:0000256" key="3">
    <source>
        <dbReference type="ARBA" id="ARBA00022679"/>
    </source>
</evidence>
<dbReference type="PANTHER" id="PTHR11377:SF5">
    <property type="entry name" value="GLYCYLPEPTIDE N-TETRADECANOYLTRANSFERASE"/>
    <property type="match status" value="1"/>
</dbReference>
<evidence type="ECO:0000313" key="10">
    <source>
        <dbReference type="EMBL" id="KOO22303.1"/>
    </source>
</evidence>
<dbReference type="Pfam" id="PF01233">
    <property type="entry name" value="NMT"/>
    <property type="match status" value="1"/>
</dbReference>
<comment type="function">
    <text evidence="5">Adds a myristoyl group to the N-terminal glycine residue of certain cellular proteins.</text>
</comment>
<proteinExistence type="inferred from homology"/>
<dbReference type="SUPFAM" id="SSF55729">
    <property type="entry name" value="Acyl-CoA N-acyltransferases (Nat)"/>
    <property type="match status" value="2"/>
</dbReference>
<dbReference type="InterPro" id="IPR022677">
    <property type="entry name" value="NMT_C"/>
</dbReference>
<organism evidence="10 11">
    <name type="scientific">Chrysochromulina tobinii</name>
    <dbReference type="NCBI Taxonomy" id="1460289"/>
    <lineage>
        <taxon>Eukaryota</taxon>
        <taxon>Haptista</taxon>
        <taxon>Haptophyta</taxon>
        <taxon>Prymnesiophyceae</taxon>
        <taxon>Prymnesiales</taxon>
        <taxon>Chrysochromulinaceae</taxon>
        <taxon>Chrysochromulina</taxon>
    </lineage>
</organism>
<comment type="similarity">
    <text evidence="1 6">Belongs to the NMT family.</text>
</comment>
<dbReference type="InterPro" id="IPR022676">
    <property type="entry name" value="NMT_N"/>
</dbReference>
<comment type="caution">
    <text evidence="10">The sequence shown here is derived from an EMBL/GenBank/DDBJ whole genome shotgun (WGS) entry which is preliminary data.</text>
</comment>
<dbReference type="PANTHER" id="PTHR11377">
    <property type="entry name" value="N-MYRISTOYL TRANSFERASE"/>
    <property type="match status" value="1"/>
</dbReference>
<dbReference type="GO" id="GO:0004379">
    <property type="term" value="F:glycylpeptide N-tetradecanoyltransferase activity"/>
    <property type="evidence" value="ECO:0007669"/>
    <property type="project" value="UniProtKB-EC"/>
</dbReference>
<evidence type="ECO:0000256" key="4">
    <source>
        <dbReference type="ARBA" id="ARBA00023315"/>
    </source>
</evidence>
<evidence type="ECO:0000256" key="6">
    <source>
        <dbReference type="RuleBase" id="RU004178"/>
    </source>
</evidence>
<keyword evidence="4 5" id="KW-0012">Acyltransferase</keyword>
<dbReference type="InterPro" id="IPR000903">
    <property type="entry name" value="NMT"/>
</dbReference>
<feature type="domain" description="Glycylpeptide N-tetradecanoyltransferase N-terminal" evidence="8">
    <location>
        <begin position="64"/>
        <end position="140"/>
    </location>
</feature>
<evidence type="ECO:0000256" key="1">
    <source>
        <dbReference type="ARBA" id="ARBA00009469"/>
    </source>
</evidence>
<dbReference type="Pfam" id="PF02799">
    <property type="entry name" value="NMT_C"/>
    <property type="match status" value="1"/>
</dbReference>
<evidence type="ECO:0000256" key="2">
    <source>
        <dbReference type="ARBA" id="ARBA00012923"/>
    </source>
</evidence>
<dbReference type="PIRSF" id="PIRSF015892">
    <property type="entry name" value="N-myristl_transf"/>
    <property type="match status" value="1"/>
</dbReference>
<dbReference type="EMBL" id="JWZX01003290">
    <property type="protein sequence ID" value="KOO22303.1"/>
    <property type="molecule type" value="Genomic_DNA"/>
</dbReference>
<keyword evidence="11" id="KW-1185">Reference proteome</keyword>
<gene>
    <name evidence="10" type="ORF">Ctob_009832</name>
</gene>
<protein>
    <recommendedName>
        <fullName evidence="2 5">Glycylpeptide N-tetradecanoyltransferase</fullName>
        <ecNumber evidence="2 5">2.3.1.97</ecNumber>
    </recommendedName>
</protein>
<dbReference type="Proteomes" id="UP000037460">
    <property type="component" value="Unassembled WGS sequence"/>
</dbReference>
<reference evidence="11" key="1">
    <citation type="journal article" date="2015" name="PLoS Genet.">
        <title>Genome Sequence and Transcriptome Analyses of Chrysochromulina tobin: Metabolic Tools for Enhanced Algal Fitness in the Prominent Order Prymnesiales (Haptophyceae).</title>
        <authorList>
            <person name="Hovde B.T."/>
            <person name="Deodato C.R."/>
            <person name="Hunsperger H.M."/>
            <person name="Ryken S.A."/>
            <person name="Yost W."/>
            <person name="Jha R.K."/>
            <person name="Patterson J."/>
            <person name="Monnat R.J. Jr."/>
            <person name="Barlow S.B."/>
            <person name="Starkenburg S.R."/>
            <person name="Cattolico R.A."/>
        </authorList>
    </citation>
    <scope>NUCLEOTIDE SEQUENCE</scope>
    <source>
        <strain evidence="11">CCMP291</strain>
    </source>
</reference>
<evidence type="ECO:0000256" key="7">
    <source>
        <dbReference type="SAM" id="MobiDB-lite"/>
    </source>
</evidence>
<dbReference type="EC" id="2.3.1.97" evidence="2 5"/>
<accession>A0A0M0J7U7</accession>
<feature type="region of interest" description="Disordered" evidence="7">
    <location>
        <begin position="17"/>
        <end position="37"/>
    </location>
</feature>
<evidence type="ECO:0000259" key="9">
    <source>
        <dbReference type="Pfam" id="PF02799"/>
    </source>
</evidence>
<dbReference type="OrthoDB" id="60315at2759"/>
<evidence type="ECO:0000313" key="11">
    <source>
        <dbReference type="Proteomes" id="UP000037460"/>
    </source>
</evidence>
<sequence length="323" mass="36830">MPDSDNEPQALKEVLEGLALSQRPQRTEGAETGDDAPHAFWDTQPVPHAGEDLTTIDVSQMGPIDPADMDAVRKEPYNLPPSFEWSDVDLGDAAQAKELYTLLHENYVEDGDQMFRFDYSVPFLKWALQPPGSLIEWMVLIKEITRRVNRRGLFQATYTAGVVLPKPVAKCRYWHRSLNPKKLIEFKIAPQISLAEFKHWMLTQTGVIYSYVVEDPVSKELTDMVSFYALPSSILGNDKHKTLCAAYAYYYYHTATPLAQLMNDALVLAKRLDFDVFNALDILQNETFLKELKFGIGDGNLQYYLYNWRAPFVQPRDVGLVLL</sequence>
<dbReference type="PROSITE" id="PS00976">
    <property type="entry name" value="NMT_2"/>
    <property type="match status" value="1"/>
</dbReference>
<dbReference type="InterPro" id="IPR022678">
    <property type="entry name" value="NMT_CS"/>
</dbReference>
<feature type="domain" description="Glycylpeptide N-tetradecanoyltransferase C-terminal" evidence="9">
    <location>
        <begin position="182"/>
        <end position="312"/>
    </location>
</feature>